<dbReference type="GO" id="GO:0016491">
    <property type="term" value="F:oxidoreductase activity"/>
    <property type="evidence" value="ECO:0007669"/>
    <property type="project" value="UniProtKB-KW"/>
</dbReference>
<comment type="caution">
    <text evidence="4">The sequence shown here is derived from an EMBL/GenBank/DDBJ whole genome shotgun (WGS) entry which is preliminary data.</text>
</comment>
<keyword evidence="2" id="KW-0560">Oxidoreductase</keyword>
<dbReference type="PANTHER" id="PTHR22604:SF105">
    <property type="entry name" value="TRANS-1,2-DIHYDROBENZENE-1,2-DIOL DEHYDROGENASE"/>
    <property type="match status" value="1"/>
</dbReference>
<dbReference type="PANTHER" id="PTHR22604">
    <property type="entry name" value="OXIDOREDUCTASES"/>
    <property type="match status" value="1"/>
</dbReference>
<evidence type="ECO:0000313" key="4">
    <source>
        <dbReference type="EMBL" id="RFU80569.1"/>
    </source>
</evidence>
<dbReference type="STRING" id="490622.A0A395NWV8"/>
<name>A0A395NWV8_TRIAR</name>
<organism evidence="4 5">
    <name type="scientific">Trichoderma arundinaceum</name>
    <dbReference type="NCBI Taxonomy" id="490622"/>
    <lineage>
        <taxon>Eukaryota</taxon>
        <taxon>Fungi</taxon>
        <taxon>Dikarya</taxon>
        <taxon>Ascomycota</taxon>
        <taxon>Pezizomycotina</taxon>
        <taxon>Sordariomycetes</taxon>
        <taxon>Hypocreomycetidae</taxon>
        <taxon>Hypocreales</taxon>
        <taxon>Hypocreaceae</taxon>
        <taxon>Trichoderma</taxon>
    </lineage>
</organism>
<evidence type="ECO:0000256" key="2">
    <source>
        <dbReference type="ARBA" id="ARBA00023002"/>
    </source>
</evidence>
<dbReference type="AlphaFoldDB" id="A0A395NWV8"/>
<comment type="similarity">
    <text evidence="1">Belongs to the Gfo/Idh/MocA family.</text>
</comment>
<sequence length="209" mass="22586">MGQLHTLIHEDKVIGTVSRMYCDFGCDVTSLPTTSRVKNPKLGGGALLDLGIYPLTISNLILDGKVGDEALNPEIASAMTIVGDVDNSVAMIVNYSSKKCLGILSASLETTSEKEFCRIEGSEGIITLSGPMAAKPEVIKIRRYQEGIDDVRVFSHPGTGLYFEANAVAQDIMNGKIENAVVPLAETIRLSKMMDKIRKYGGVLYSQDL</sequence>
<accession>A0A395NWV8</accession>
<protein>
    <submittedName>
        <fullName evidence="4">Dimeric dihydrodiol</fullName>
    </submittedName>
</protein>
<proteinExistence type="inferred from homology"/>
<evidence type="ECO:0000313" key="5">
    <source>
        <dbReference type="Proteomes" id="UP000266272"/>
    </source>
</evidence>
<keyword evidence="5" id="KW-1185">Reference proteome</keyword>
<dbReference type="Gene3D" id="3.30.360.10">
    <property type="entry name" value="Dihydrodipicolinate Reductase, domain 2"/>
    <property type="match status" value="1"/>
</dbReference>
<gene>
    <name evidence="4" type="ORF">TARUN_1688</name>
</gene>
<dbReference type="EMBL" id="PXOA01000105">
    <property type="protein sequence ID" value="RFU80569.1"/>
    <property type="molecule type" value="Genomic_DNA"/>
</dbReference>
<reference evidence="4 5" key="1">
    <citation type="journal article" date="2018" name="PLoS Pathog.">
        <title>Evolution of structural diversity of trichothecenes, a family of toxins produced by plant pathogenic and entomopathogenic fungi.</title>
        <authorList>
            <person name="Proctor R.H."/>
            <person name="McCormick S.P."/>
            <person name="Kim H.S."/>
            <person name="Cardoza R.E."/>
            <person name="Stanley A.M."/>
            <person name="Lindo L."/>
            <person name="Kelly A."/>
            <person name="Brown D.W."/>
            <person name="Lee T."/>
            <person name="Vaughan M.M."/>
            <person name="Alexander N.J."/>
            <person name="Busman M."/>
            <person name="Gutierrez S."/>
        </authorList>
    </citation>
    <scope>NUCLEOTIDE SEQUENCE [LARGE SCALE GENOMIC DNA]</scope>
    <source>
        <strain evidence="4 5">IBT 40837</strain>
    </source>
</reference>
<evidence type="ECO:0000256" key="1">
    <source>
        <dbReference type="ARBA" id="ARBA00010928"/>
    </source>
</evidence>
<dbReference type="InterPro" id="IPR055170">
    <property type="entry name" value="GFO_IDH_MocA-like_dom"/>
</dbReference>
<evidence type="ECO:0000259" key="3">
    <source>
        <dbReference type="Pfam" id="PF22725"/>
    </source>
</evidence>
<feature type="domain" description="GFO/IDH/MocA-like oxidoreductase" evidence="3">
    <location>
        <begin position="10"/>
        <end position="126"/>
    </location>
</feature>
<dbReference type="OrthoDB" id="2129491at2759"/>
<dbReference type="InterPro" id="IPR050984">
    <property type="entry name" value="Gfo/Idh/MocA_domain"/>
</dbReference>
<dbReference type="Pfam" id="PF22725">
    <property type="entry name" value="GFO_IDH_MocA_C3"/>
    <property type="match status" value="1"/>
</dbReference>
<dbReference type="SUPFAM" id="SSF55347">
    <property type="entry name" value="Glyceraldehyde-3-phosphate dehydrogenase-like, C-terminal domain"/>
    <property type="match status" value="1"/>
</dbReference>
<dbReference type="Proteomes" id="UP000266272">
    <property type="component" value="Unassembled WGS sequence"/>
</dbReference>